<keyword evidence="3" id="KW-1185">Reference proteome</keyword>
<evidence type="ECO:0000313" key="3">
    <source>
        <dbReference type="Proteomes" id="UP000326289"/>
    </source>
</evidence>
<evidence type="ECO:0000313" key="2">
    <source>
        <dbReference type="EMBL" id="KAB8273136.1"/>
    </source>
</evidence>
<gene>
    <name evidence="2" type="ORF">BDV30DRAFT_210902</name>
</gene>
<feature type="transmembrane region" description="Helical" evidence="1">
    <location>
        <begin position="6"/>
        <end position="26"/>
    </location>
</feature>
<keyword evidence="1" id="KW-0472">Membrane</keyword>
<dbReference type="AlphaFoldDB" id="A0A5N6J2W0"/>
<dbReference type="EMBL" id="ML732798">
    <property type="protein sequence ID" value="KAB8273136.1"/>
    <property type="molecule type" value="Genomic_DNA"/>
</dbReference>
<reference evidence="2 3" key="1">
    <citation type="submission" date="2019-04" db="EMBL/GenBank/DDBJ databases">
        <title>Fungal friends and foes A comparative genomics study of 23 Aspergillus species from section Flavi.</title>
        <authorList>
            <consortium name="DOE Joint Genome Institute"/>
            <person name="Kjaerbolling I."/>
            <person name="Vesth T.C."/>
            <person name="Frisvad J.C."/>
            <person name="Nybo J.L."/>
            <person name="Theobald S."/>
            <person name="Kildgaard S."/>
            <person name="Petersen T.I."/>
            <person name="Kuo A."/>
            <person name="Sato A."/>
            <person name="Lyhne E.K."/>
            <person name="Kogle M.E."/>
            <person name="Wiebenga A."/>
            <person name="Kun R.S."/>
            <person name="Lubbers R.J."/>
            <person name="Makela M.R."/>
            <person name="Barry K."/>
            <person name="Chovatia M."/>
            <person name="Clum A."/>
            <person name="Daum C."/>
            <person name="Haridas S."/>
            <person name="He G."/>
            <person name="LaButti K."/>
            <person name="Lipzen A."/>
            <person name="Mondo S."/>
            <person name="Pangilinan J."/>
            <person name="Riley R."/>
            <person name="Salamov A."/>
            <person name="Simmons B.A."/>
            <person name="Magnuson J.K."/>
            <person name="Henrissat B."/>
            <person name="Mortensen U.H."/>
            <person name="Larsen T.O."/>
            <person name="De vries R.P."/>
            <person name="Grigoriev I.V."/>
            <person name="Machida M."/>
            <person name="Baker S.E."/>
            <person name="Andersen M.R."/>
        </authorList>
    </citation>
    <scope>NUCLEOTIDE SEQUENCE [LARGE SCALE GENOMIC DNA]</scope>
    <source>
        <strain evidence="2 3">CBS 117635</strain>
    </source>
</reference>
<name>A0A5N6J2W0_9EURO</name>
<keyword evidence="1" id="KW-1133">Transmembrane helix</keyword>
<keyword evidence="1" id="KW-0812">Transmembrane</keyword>
<dbReference type="Proteomes" id="UP000326289">
    <property type="component" value="Unassembled WGS sequence"/>
</dbReference>
<protein>
    <submittedName>
        <fullName evidence="2">Uncharacterized protein</fullName>
    </submittedName>
</protein>
<evidence type="ECO:0000256" key="1">
    <source>
        <dbReference type="SAM" id="Phobius"/>
    </source>
</evidence>
<proteinExistence type="predicted"/>
<sequence length="58" mass="7155">MFYVYFMLFFIFSYFFKFWLPCHVCASRQLKLRVEWIEHLDASVHDRSLCMVLILLSI</sequence>
<accession>A0A5N6J2W0</accession>
<organism evidence="2 3">
    <name type="scientific">Aspergillus minisclerotigenes</name>
    <dbReference type="NCBI Taxonomy" id="656917"/>
    <lineage>
        <taxon>Eukaryota</taxon>
        <taxon>Fungi</taxon>
        <taxon>Dikarya</taxon>
        <taxon>Ascomycota</taxon>
        <taxon>Pezizomycotina</taxon>
        <taxon>Eurotiomycetes</taxon>
        <taxon>Eurotiomycetidae</taxon>
        <taxon>Eurotiales</taxon>
        <taxon>Aspergillaceae</taxon>
        <taxon>Aspergillus</taxon>
        <taxon>Aspergillus subgen. Circumdati</taxon>
    </lineage>
</organism>